<dbReference type="AlphaFoldDB" id="W7U8D7"/>
<keyword evidence="2" id="KW-0645">Protease</keyword>
<keyword evidence="7" id="KW-1185">Reference proteome</keyword>
<organism evidence="6 7">
    <name type="scientific">Nannochloropsis gaditana</name>
    <dbReference type="NCBI Taxonomy" id="72520"/>
    <lineage>
        <taxon>Eukaryota</taxon>
        <taxon>Sar</taxon>
        <taxon>Stramenopiles</taxon>
        <taxon>Ochrophyta</taxon>
        <taxon>Eustigmatophyceae</taxon>
        <taxon>Eustigmatales</taxon>
        <taxon>Monodopsidaceae</taxon>
        <taxon>Nannochloropsis</taxon>
    </lineage>
</organism>
<comment type="caution">
    <text evidence="6">The sequence shown here is derived from an EMBL/GenBank/DDBJ whole genome shotgun (WGS) entry which is preliminary data.</text>
</comment>
<comment type="similarity">
    <text evidence="1">Belongs to the DeSI family.</text>
</comment>
<sequence length="192" mass="20972">MAASSRRDVILNVYELTDEQGTGSWMRRVGLGAWHTGVEVGGVEYTFAQNGVFFHVPKTPLVASGQVVSLKESIVMGEHVGSANEVHGIINKLREEFAAGAYHVTRKNCNHYSDALCQRLVGASVPAWVNRPARIGSIFSFGGNKDKAKEKTRTEKVSARTKAENAAAKKKKELTQDQKNRLAAIRRTSSSS</sequence>
<evidence type="ECO:0000313" key="6">
    <source>
        <dbReference type="EMBL" id="EWM29209.1"/>
    </source>
</evidence>
<evidence type="ECO:0000259" key="5">
    <source>
        <dbReference type="PROSITE" id="PS51858"/>
    </source>
</evidence>
<evidence type="ECO:0000313" key="7">
    <source>
        <dbReference type="Proteomes" id="UP000019335"/>
    </source>
</evidence>
<dbReference type="EMBL" id="AZIL01000177">
    <property type="protein sequence ID" value="EWM29209.1"/>
    <property type="molecule type" value="Genomic_DNA"/>
</dbReference>
<feature type="domain" description="PPPDE" evidence="5">
    <location>
        <begin position="7"/>
        <end position="137"/>
    </location>
</feature>
<feature type="region of interest" description="Disordered" evidence="4">
    <location>
        <begin position="147"/>
        <end position="192"/>
    </location>
</feature>
<accession>W7U8D7</accession>
<keyword evidence="3" id="KW-0378">Hydrolase</keyword>
<evidence type="ECO:0000256" key="4">
    <source>
        <dbReference type="SAM" id="MobiDB-lite"/>
    </source>
</evidence>
<dbReference type="InterPro" id="IPR008580">
    <property type="entry name" value="PPPDE_dom"/>
</dbReference>
<feature type="compositionally biased region" description="Basic and acidic residues" evidence="4">
    <location>
        <begin position="147"/>
        <end position="163"/>
    </location>
</feature>
<dbReference type="OrthoDB" id="412286at2759"/>
<dbReference type="SMART" id="SM01179">
    <property type="entry name" value="DUF862"/>
    <property type="match status" value="1"/>
</dbReference>
<dbReference type="Proteomes" id="UP000019335">
    <property type="component" value="Chromosome 3"/>
</dbReference>
<dbReference type="OMA" id="QRIWAQI"/>
<dbReference type="PANTHER" id="PTHR12378:SF80">
    <property type="entry name" value="IP06716P-RELATED"/>
    <property type="match status" value="1"/>
</dbReference>
<evidence type="ECO:0000256" key="2">
    <source>
        <dbReference type="ARBA" id="ARBA00022670"/>
    </source>
</evidence>
<proteinExistence type="inferred from homology"/>
<gene>
    <name evidence="6" type="ORF">Naga_100007g6</name>
</gene>
<dbReference type="GO" id="GO:0006508">
    <property type="term" value="P:proteolysis"/>
    <property type="evidence" value="ECO:0007669"/>
    <property type="project" value="UniProtKB-KW"/>
</dbReference>
<dbReference type="PANTHER" id="PTHR12378">
    <property type="entry name" value="DESUMOYLATING ISOPEPTIDASE"/>
    <property type="match status" value="1"/>
</dbReference>
<protein>
    <recommendedName>
        <fullName evidence="5">PPPDE domain-containing protein</fullName>
    </recommendedName>
</protein>
<dbReference type="GO" id="GO:0101005">
    <property type="term" value="F:deubiquitinase activity"/>
    <property type="evidence" value="ECO:0007669"/>
    <property type="project" value="TreeGrafter"/>
</dbReference>
<reference evidence="6 7" key="1">
    <citation type="journal article" date="2014" name="Mol. Plant">
        <title>Chromosome Scale Genome Assembly and Transcriptome Profiling of Nannochloropsis gaditana in Nitrogen Depletion.</title>
        <authorList>
            <person name="Corteggiani Carpinelli E."/>
            <person name="Telatin A."/>
            <person name="Vitulo N."/>
            <person name="Forcato C."/>
            <person name="D'Angelo M."/>
            <person name="Schiavon R."/>
            <person name="Vezzi A."/>
            <person name="Giacometti G.M."/>
            <person name="Morosinotto T."/>
            <person name="Valle G."/>
        </authorList>
    </citation>
    <scope>NUCLEOTIDE SEQUENCE [LARGE SCALE GENOMIC DNA]</scope>
    <source>
        <strain evidence="6 7">B-31</strain>
    </source>
</reference>
<dbReference type="InterPro" id="IPR042266">
    <property type="entry name" value="PPPDE_sf"/>
</dbReference>
<dbReference type="Gene3D" id="3.90.1720.30">
    <property type="entry name" value="PPPDE domains"/>
    <property type="match status" value="1"/>
</dbReference>
<dbReference type="GO" id="GO:0016579">
    <property type="term" value="P:protein deubiquitination"/>
    <property type="evidence" value="ECO:0007669"/>
    <property type="project" value="TreeGrafter"/>
</dbReference>
<name>W7U8D7_9STRA</name>
<evidence type="ECO:0000256" key="1">
    <source>
        <dbReference type="ARBA" id="ARBA00008140"/>
    </source>
</evidence>
<dbReference type="PROSITE" id="PS51858">
    <property type="entry name" value="PPPDE"/>
    <property type="match status" value="1"/>
</dbReference>
<evidence type="ECO:0000256" key="3">
    <source>
        <dbReference type="ARBA" id="ARBA00022801"/>
    </source>
</evidence>
<dbReference type="Pfam" id="PF05903">
    <property type="entry name" value="Peptidase_C97"/>
    <property type="match status" value="1"/>
</dbReference>